<proteinExistence type="predicted"/>
<evidence type="ECO:0000256" key="7">
    <source>
        <dbReference type="ARBA" id="ARBA00023136"/>
    </source>
</evidence>
<gene>
    <name evidence="9" type="ORF">FisN_7Hh014</name>
</gene>
<dbReference type="AlphaFoldDB" id="A0A1Z5K396"/>
<comment type="subcellular location">
    <subcellularLocation>
        <location evidence="1">Membrane</location>
        <topology evidence="1">Single-pass membrane protein</topology>
    </subcellularLocation>
</comment>
<keyword evidence="10" id="KW-1185">Reference proteome</keyword>
<evidence type="ECO:0008006" key="11">
    <source>
        <dbReference type="Google" id="ProtNLM"/>
    </source>
</evidence>
<dbReference type="EMBL" id="BDSP01000152">
    <property type="protein sequence ID" value="GAX20705.1"/>
    <property type="molecule type" value="Genomic_DNA"/>
</dbReference>
<name>A0A1Z5K396_FISSO</name>
<evidence type="ECO:0000256" key="1">
    <source>
        <dbReference type="ARBA" id="ARBA00004167"/>
    </source>
</evidence>
<dbReference type="PANTHER" id="PTHR35512:SF1">
    <property type="entry name" value="OS11G0550900 PROTEIN"/>
    <property type="match status" value="1"/>
</dbReference>
<dbReference type="Proteomes" id="UP000198406">
    <property type="component" value="Unassembled WGS sequence"/>
</dbReference>
<organism evidence="9 10">
    <name type="scientific">Fistulifera solaris</name>
    <name type="common">Oleaginous diatom</name>
    <dbReference type="NCBI Taxonomy" id="1519565"/>
    <lineage>
        <taxon>Eukaryota</taxon>
        <taxon>Sar</taxon>
        <taxon>Stramenopiles</taxon>
        <taxon>Ochrophyta</taxon>
        <taxon>Bacillariophyta</taxon>
        <taxon>Bacillariophyceae</taxon>
        <taxon>Bacillariophycidae</taxon>
        <taxon>Naviculales</taxon>
        <taxon>Naviculaceae</taxon>
        <taxon>Fistulifera</taxon>
    </lineage>
</organism>
<sequence>MFDISWGEMGVIIGVTTFFIGKHDLPKAARYAGTYVGRFVGFVQGARARADRFAANHELKQLQNELRSGLRELDVVKSELATSLSSRGMMGRTLGSTVSGVNRTDNNTNSNALPQVPLSLPSAPSPLLSTQFTPSTTPQIASSLSLPPQRQTMGAVAEEEWKRQGIDFVSRAERGTNSRLNVEKSGSATLAFLLKESLLFSQYDRMVQEQEQALQKRMTAMEEQLQAHPDSTKDEKDKEW</sequence>
<evidence type="ECO:0000256" key="4">
    <source>
        <dbReference type="ARBA" id="ARBA00022927"/>
    </source>
</evidence>
<keyword evidence="2" id="KW-0813">Transport</keyword>
<dbReference type="OrthoDB" id="45251at2759"/>
<dbReference type="Pfam" id="PF02416">
    <property type="entry name" value="TatA_B_E"/>
    <property type="match status" value="1"/>
</dbReference>
<evidence type="ECO:0000313" key="10">
    <source>
        <dbReference type="Proteomes" id="UP000198406"/>
    </source>
</evidence>
<accession>A0A1Z5K396</accession>
<evidence type="ECO:0000256" key="5">
    <source>
        <dbReference type="ARBA" id="ARBA00022989"/>
    </source>
</evidence>
<dbReference type="PANTHER" id="PTHR35512">
    <property type="entry name" value="OS11G0550900 PROTEIN"/>
    <property type="match status" value="1"/>
</dbReference>
<feature type="region of interest" description="Disordered" evidence="8">
    <location>
        <begin position="212"/>
        <end position="240"/>
    </location>
</feature>
<comment type="caution">
    <text evidence="9">The sequence shown here is derived from an EMBL/GenBank/DDBJ whole genome shotgun (WGS) entry which is preliminary data.</text>
</comment>
<evidence type="ECO:0000256" key="6">
    <source>
        <dbReference type="ARBA" id="ARBA00023010"/>
    </source>
</evidence>
<evidence type="ECO:0000256" key="8">
    <source>
        <dbReference type="SAM" id="MobiDB-lite"/>
    </source>
</evidence>
<keyword evidence="5" id="KW-1133">Transmembrane helix</keyword>
<keyword evidence="6" id="KW-0811">Translocation</keyword>
<keyword evidence="3" id="KW-0812">Transmembrane</keyword>
<protein>
    <recommendedName>
        <fullName evidence="11">Sec-independent protein translocase protein TatB</fullName>
    </recommendedName>
</protein>
<keyword evidence="7" id="KW-0472">Membrane</keyword>
<reference evidence="9 10" key="1">
    <citation type="journal article" date="2015" name="Plant Cell">
        <title>Oil accumulation by the oleaginous diatom Fistulifera solaris as revealed by the genome and transcriptome.</title>
        <authorList>
            <person name="Tanaka T."/>
            <person name="Maeda Y."/>
            <person name="Veluchamy A."/>
            <person name="Tanaka M."/>
            <person name="Abida H."/>
            <person name="Marechal E."/>
            <person name="Bowler C."/>
            <person name="Muto M."/>
            <person name="Sunaga Y."/>
            <person name="Tanaka M."/>
            <person name="Yoshino T."/>
            <person name="Taniguchi T."/>
            <person name="Fukuda Y."/>
            <person name="Nemoto M."/>
            <person name="Matsumoto M."/>
            <person name="Wong P.S."/>
            <person name="Aburatani S."/>
            <person name="Fujibuchi W."/>
        </authorList>
    </citation>
    <scope>NUCLEOTIDE SEQUENCE [LARGE SCALE GENOMIC DNA]</scope>
    <source>
        <strain evidence="9 10">JPCC DA0580</strain>
    </source>
</reference>
<keyword evidence="4" id="KW-0653">Protein transport</keyword>
<dbReference type="InParanoid" id="A0A1Z5K396"/>
<evidence type="ECO:0000313" key="9">
    <source>
        <dbReference type="EMBL" id="GAX20705.1"/>
    </source>
</evidence>
<dbReference type="InterPro" id="IPR003369">
    <property type="entry name" value="TatA/B/E"/>
</dbReference>
<evidence type="ECO:0000256" key="2">
    <source>
        <dbReference type="ARBA" id="ARBA00022448"/>
    </source>
</evidence>
<evidence type="ECO:0000256" key="3">
    <source>
        <dbReference type="ARBA" id="ARBA00022692"/>
    </source>
</evidence>
<feature type="compositionally biased region" description="Basic and acidic residues" evidence="8">
    <location>
        <begin position="230"/>
        <end position="240"/>
    </location>
</feature>